<dbReference type="SUPFAM" id="SSF51735">
    <property type="entry name" value="NAD(P)-binding Rossmann-fold domains"/>
    <property type="match status" value="1"/>
</dbReference>
<proteinExistence type="predicted"/>
<protein>
    <recommendedName>
        <fullName evidence="5">Gfo/Idh/MocA-like oxidoreductase N-terminal domain-containing protein</fullName>
    </recommendedName>
</protein>
<dbReference type="Gene3D" id="3.40.50.720">
    <property type="entry name" value="NAD(P)-binding Rossmann-like Domain"/>
    <property type="match status" value="1"/>
</dbReference>
<dbReference type="Pfam" id="PF01408">
    <property type="entry name" value="GFO_IDH_MocA"/>
    <property type="match status" value="1"/>
</dbReference>
<keyword evidence="4" id="KW-1185">Reference proteome</keyword>
<evidence type="ECO:0008006" key="5">
    <source>
        <dbReference type="Google" id="ProtNLM"/>
    </source>
</evidence>
<dbReference type="PANTHER" id="PTHR43818">
    <property type="entry name" value="BCDNA.GH03377"/>
    <property type="match status" value="1"/>
</dbReference>
<dbReference type="InterPro" id="IPR050463">
    <property type="entry name" value="Gfo/Idh/MocA_oxidrdct_glycsds"/>
</dbReference>
<name>A0A6C2YPA4_9BACT</name>
<dbReference type="Pfam" id="PF19051">
    <property type="entry name" value="GFO_IDH_MocA_C2"/>
    <property type="match status" value="1"/>
</dbReference>
<dbReference type="AlphaFoldDB" id="A0A6C2YPA4"/>
<feature type="domain" description="Gfo/Idh/MocA-like oxidoreductase bacterial type C-terminal" evidence="2">
    <location>
        <begin position="202"/>
        <end position="253"/>
    </location>
</feature>
<dbReference type="Gene3D" id="3.30.360.10">
    <property type="entry name" value="Dihydrodipicolinate Reductase, domain 2"/>
    <property type="match status" value="1"/>
</dbReference>
<evidence type="ECO:0000313" key="4">
    <source>
        <dbReference type="Proteomes" id="UP000464378"/>
    </source>
</evidence>
<dbReference type="InterPro" id="IPR043906">
    <property type="entry name" value="Gfo/Idh/MocA_OxRdtase_bact_C"/>
</dbReference>
<dbReference type="EMBL" id="LR586016">
    <property type="protein sequence ID" value="VIP02963.1"/>
    <property type="molecule type" value="Genomic_DNA"/>
</dbReference>
<sequence>MSHRLDRRDFLQTTAAISASAWLLQDELVTAAERKSPNEKLNIGLIGAGGKGEANRDGVASENIVALCDVDDNRAANSFRKYPKAARYRDFRQMLEKEKLDAVVVSTPDHTHAIAAISAMKLGLHVYCEKPLTWSVEEARLMTKVAREQKVATQMGNQGTAESGLRQAVEVIQAGTIGEVTEVHVWTNRPIWPQGMMERPKQMMSPPSSLSWDLFLGGAKETPYHSSYLPFSWRGWWDYGTGALGDMACHTANMAYMALKLGAPKSVEVVYSSGLSPVSPPKSSVLKYTFPARGEGYPAVTLFWYDGGKLPPADLVKGLNLPSSGSLLVGKKGMLYSPNDYGAQYKLLPEADFKEVKLPPQTIARSPGHYREWIEACKGGKPAMSNFDYAGPFTEFVLLGNVALRVGKTINWDAESLKAAGCPEADEFIRREYRKGWALPV</sequence>
<evidence type="ECO:0000259" key="1">
    <source>
        <dbReference type="Pfam" id="PF01408"/>
    </source>
</evidence>
<evidence type="ECO:0000259" key="2">
    <source>
        <dbReference type="Pfam" id="PF19051"/>
    </source>
</evidence>
<dbReference type="SUPFAM" id="SSF55347">
    <property type="entry name" value="Glyceraldehyde-3-phosphate dehydrogenase-like, C-terminal domain"/>
    <property type="match status" value="1"/>
</dbReference>
<accession>A0A6C2YPA4</accession>
<dbReference type="KEGG" id="tim:GMBLW1_09970"/>
<dbReference type="InterPro" id="IPR000683">
    <property type="entry name" value="Gfo/Idh/MocA-like_OxRdtase_N"/>
</dbReference>
<dbReference type="EMBL" id="LR593887">
    <property type="protein sequence ID" value="VTS02977.1"/>
    <property type="molecule type" value="Genomic_DNA"/>
</dbReference>
<dbReference type="RefSeq" id="WP_162658083.1">
    <property type="nucleotide sequence ID" value="NZ_LR593887.1"/>
</dbReference>
<dbReference type="InParanoid" id="A0A6C2YPA4"/>
<feature type="domain" description="Gfo/Idh/MocA-like oxidoreductase N-terminal" evidence="1">
    <location>
        <begin position="41"/>
        <end position="156"/>
    </location>
</feature>
<evidence type="ECO:0000313" key="3">
    <source>
        <dbReference type="EMBL" id="VIP02963.1"/>
    </source>
</evidence>
<organism evidence="3">
    <name type="scientific">Tuwongella immobilis</name>
    <dbReference type="NCBI Taxonomy" id="692036"/>
    <lineage>
        <taxon>Bacteria</taxon>
        <taxon>Pseudomonadati</taxon>
        <taxon>Planctomycetota</taxon>
        <taxon>Planctomycetia</taxon>
        <taxon>Gemmatales</taxon>
        <taxon>Gemmataceae</taxon>
        <taxon>Tuwongella</taxon>
    </lineage>
</organism>
<gene>
    <name evidence="3" type="ORF">GMBLW1_09970</name>
</gene>
<dbReference type="PROSITE" id="PS51318">
    <property type="entry name" value="TAT"/>
    <property type="match status" value="1"/>
</dbReference>
<reference evidence="3" key="1">
    <citation type="submission" date="2019-04" db="EMBL/GenBank/DDBJ databases">
        <authorList>
            <consortium name="Science for Life Laboratories"/>
        </authorList>
    </citation>
    <scope>NUCLEOTIDE SEQUENCE</scope>
    <source>
        <strain evidence="3">MBLW1</strain>
    </source>
</reference>
<dbReference type="PANTHER" id="PTHR43818:SF10">
    <property type="entry name" value="NADH-DEPENDENT DEHYDROGENASE-RELATED"/>
    <property type="match status" value="1"/>
</dbReference>
<dbReference type="Proteomes" id="UP000464378">
    <property type="component" value="Chromosome"/>
</dbReference>
<dbReference type="InterPro" id="IPR036291">
    <property type="entry name" value="NAD(P)-bd_dom_sf"/>
</dbReference>
<dbReference type="GO" id="GO:0000166">
    <property type="term" value="F:nucleotide binding"/>
    <property type="evidence" value="ECO:0007669"/>
    <property type="project" value="InterPro"/>
</dbReference>
<dbReference type="InterPro" id="IPR006311">
    <property type="entry name" value="TAT_signal"/>
</dbReference>